<dbReference type="RefSeq" id="WP_184968455.1">
    <property type="nucleotide sequence ID" value="NZ_JACHIN010000010.1"/>
</dbReference>
<dbReference type="Proteomes" id="UP000568380">
    <property type="component" value="Unassembled WGS sequence"/>
</dbReference>
<evidence type="ECO:0000256" key="4">
    <source>
        <dbReference type="ARBA" id="ARBA00022833"/>
    </source>
</evidence>
<evidence type="ECO:0000313" key="8">
    <source>
        <dbReference type="Proteomes" id="UP000568380"/>
    </source>
</evidence>
<dbReference type="InterPro" id="IPR041526">
    <property type="entry name" value="DAPG_hydrolase"/>
</dbReference>
<dbReference type="GO" id="GO:0016787">
    <property type="term" value="F:hydrolase activity"/>
    <property type="evidence" value="ECO:0007669"/>
    <property type="project" value="UniProtKB-KW"/>
</dbReference>
<dbReference type="Pfam" id="PF18089">
    <property type="entry name" value="DAPG_hydrolase"/>
    <property type="match status" value="1"/>
</dbReference>
<evidence type="ECO:0000259" key="6">
    <source>
        <dbReference type="Pfam" id="PF18089"/>
    </source>
</evidence>
<evidence type="ECO:0000256" key="5">
    <source>
        <dbReference type="ARBA" id="ARBA00023459"/>
    </source>
</evidence>
<protein>
    <recommendedName>
        <fullName evidence="6">DAPG hydrolase PhiG domain-containing protein</fullName>
    </recommendedName>
</protein>
<evidence type="ECO:0000313" key="7">
    <source>
        <dbReference type="EMBL" id="MBB5081249.1"/>
    </source>
</evidence>
<reference evidence="7 8" key="1">
    <citation type="submission" date="2020-08" db="EMBL/GenBank/DDBJ databases">
        <title>Genomic Encyclopedia of Type Strains, Phase IV (KMG-IV): sequencing the most valuable type-strain genomes for metagenomic binning, comparative biology and taxonomic classification.</title>
        <authorList>
            <person name="Goeker M."/>
        </authorList>
    </citation>
    <scope>NUCLEOTIDE SEQUENCE [LARGE SCALE GENOMIC DNA]</scope>
    <source>
        <strain evidence="7 8">DSM 45385</strain>
    </source>
</reference>
<accession>A0A7W8EJ44</accession>
<comment type="cofactor">
    <cofactor evidence="1">
        <name>Zn(2+)</name>
        <dbReference type="ChEBI" id="CHEBI:29105"/>
    </cofactor>
</comment>
<sequence length="267" mass="30809">MMPITYYPIPTQDLFRSNAERIKGKPYAKYFNGDLWLHDEVLPQLKKPMDEADILPKSDLNALLDPGYHRVETGFGATKDNDAYVTSLVRYPGCRIEMFTWWFWWHSVEPERYSLWYPFNHDHANPRNRDVLTQPGLTDAERYIGNTHDIVEYVGPTRAELVIEFHDAGDLGIDSSRIKEPEYSQACGIINDKSWMIHLPRATEDGFELRSRYYFDKSIATANSSGDSAHNAALSFAYEMVIHDQTEFTHLSTFLADIYHEFGPNSA</sequence>
<dbReference type="AlphaFoldDB" id="A0A7W8EJ44"/>
<evidence type="ECO:0000256" key="2">
    <source>
        <dbReference type="ARBA" id="ARBA00022723"/>
    </source>
</evidence>
<dbReference type="GO" id="GO:0046872">
    <property type="term" value="F:metal ion binding"/>
    <property type="evidence" value="ECO:0007669"/>
    <property type="project" value="UniProtKB-KW"/>
</dbReference>
<comment type="similarity">
    <text evidence="5">Belongs to the DAPG/phloretin hydrolase family.</text>
</comment>
<keyword evidence="2" id="KW-0479">Metal-binding</keyword>
<comment type="caution">
    <text evidence="7">The sequence shown here is derived from an EMBL/GenBank/DDBJ whole genome shotgun (WGS) entry which is preliminary data.</text>
</comment>
<evidence type="ECO:0000256" key="1">
    <source>
        <dbReference type="ARBA" id="ARBA00001947"/>
    </source>
</evidence>
<keyword evidence="8" id="KW-1185">Reference proteome</keyword>
<organism evidence="7 8">
    <name type="scientific">Nonomuraea endophytica</name>
    <dbReference type="NCBI Taxonomy" id="714136"/>
    <lineage>
        <taxon>Bacteria</taxon>
        <taxon>Bacillati</taxon>
        <taxon>Actinomycetota</taxon>
        <taxon>Actinomycetes</taxon>
        <taxon>Streptosporangiales</taxon>
        <taxon>Streptosporangiaceae</taxon>
        <taxon>Nonomuraea</taxon>
    </lineage>
</organism>
<keyword evidence="3" id="KW-0378">Hydrolase</keyword>
<name>A0A7W8EJ44_9ACTN</name>
<feature type="domain" description="DAPG hydrolase PhiG" evidence="6">
    <location>
        <begin position="58"/>
        <end position="259"/>
    </location>
</feature>
<keyword evidence="4" id="KW-0862">Zinc</keyword>
<gene>
    <name evidence="7" type="ORF">HNR40_006744</name>
</gene>
<dbReference type="EMBL" id="JACHIN010000010">
    <property type="protein sequence ID" value="MBB5081249.1"/>
    <property type="molecule type" value="Genomic_DNA"/>
</dbReference>
<proteinExistence type="inferred from homology"/>
<evidence type="ECO:0000256" key="3">
    <source>
        <dbReference type="ARBA" id="ARBA00022801"/>
    </source>
</evidence>